<accession>A0ABD3LTR0</accession>
<dbReference type="InterPro" id="IPR057196">
    <property type="entry name" value="DUF7874"/>
</dbReference>
<reference evidence="1 2" key="1">
    <citation type="submission" date="2024-11" db="EMBL/GenBank/DDBJ databases">
        <title>Chromosome-level genome assembly of Eucalyptus globulus Labill. provides insights into its genome evolution.</title>
        <authorList>
            <person name="Li X."/>
        </authorList>
    </citation>
    <scope>NUCLEOTIDE SEQUENCE [LARGE SCALE GENOMIC DNA]</scope>
    <source>
        <strain evidence="1">CL2024</strain>
        <tissue evidence="1">Fresh tender leaves</tissue>
    </source>
</reference>
<dbReference type="PANTHER" id="PTHR37216:SF1">
    <property type="entry name" value="EXPRESSED PROTEIN"/>
    <property type="match status" value="1"/>
</dbReference>
<dbReference type="Proteomes" id="UP001634007">
    <property type="component" value="Unassembled WGS sequence"/>
</dbReference>
<dbReference type="PANTHER" id="PTHR37216">
    <property type="entry name" value="EXPRESSED PROTEIN"/>
    <property type="match status" value="1"/>
</dbReference>
<name>A0ABD3LTR0_EUCGL</name>
<dbReference type="EMBL" id="JBJKBG010000001">
    <property type="protein sequence ID" value="KAL3755163.1"/>
    <property type="molecule type" value="Genomic_DNA"/>
</dbReference>
<organism evidence="1 2">
    <name type="scientific">Eucalyptus globulus</name>
    <name type="common">Tasmanian blue gum</name>
    <dbReference type="NCBI Taxonomy" id="34317"/>
    <lineage>
        <taxon>Eukaryota</taxon>
        <taxon>Viridiplantae</taxon>
        <taxon>Streptophyta</taxon>
        <taxon>Embryophyta</taxon>
        <taxon>Tracheophyta</taxon>
        <taxon>Spermatophyta</taxon>
        <taxon>Magnoliopsida</taxon>
        <taxon>eudicotyledons</taxon>
        <taxon>Gunneridae</taxon>
        <taxon>Pentapetalae</taxon>
        <taxon>rosids</taxon>
        <taxon>malvids</taxon>
        <taxon>Myrtales</taxon>
        <taxon>Myrtaceae</taxon>
        <taxon>Myrtoideae</taxon>
        <taxon>Eucalypteae</taxon>
        <taxon>Eucalyptus</taxon>
    </lineage>
</organism>
<evidence type="ECO:0000313" key="2">
    <source>
        <dbReference type="Proteomes" id="UP001634007"/>
    </source>
</evidence>
<sequence>MGNTLGGTGEKSAKEFEPIIEKCYEKYIDEKEKVGAGMKERVEEIGLADFYHLVCVTVEEINKKLGNTQFCVPKVSTLDHVYLTHHQGKGKSLTKEEFQTIMQEVITDTGVTGFGAKDIFFYLFGVPVTALLIKQRVAPDAVPNEIFIPGITSLTVFVLAKINKI</sequence>
<proteinExistence type="predicted"/>
<evidence type="ECO:0000313" key="1">
    <source>
        <dbReference type="EMBL" id="KAL3755163.1"/>
    </source>
</evidence>
<gene>
    <name evidence="1" type="ORF">ACJRO7_002250</name>
</gene>
<dbReference type="Pfam" id="PF25284">
    <property type="entry name" value="DUF7874"/>
    <property type="match status" value="1"/>
</dbReference>
<protein>
    <submittedName>
        <fullName evidence="1">Uncharacterized protein</fullName>
    </submittedName>
</protein>
<comment type="caution">
    <text evidence="1">The sequence shown here is derived from an EMBL/GenBank/DDBJ whole genome shotgun (WGS) entry which is preliminary data.</text>
</comment>
<dbReference type="AlphaFoldDB" id="A0ABD3LTR0"/>
<keyword evidence="2" id="KW-1185">Reference proteome</keyword>